<dbReference type="InterPro" id="IPR036640">
    <property type="entry name" value="ABC1_TM_sf"/>
</dbReference>
<keyword evidence="12" id="KW-1185">Reference proteome</keyword>
<dbReference type="InterPro" id="IPR003439">
    <property type="entry name" value="ABC_transporter-like_ATP-bd"/>
</dbReference>
<sequence>MPLLGLMLVGAFAELFNLGAVVVFLSIIAEPESIGRFPLLTRLFSLLGADTPRSWMYVATGLFSLCVLFAALIRLALLKKTMNFVFGVAYELGSRLFFQTLHQDYIYHTRQNSSEVLGAVNKAHQVTGEILLPLMQAGVAVVLALFIVGGLVWIDPVVALASGVALTSIYLGTSIISRAQLHRNSLLAARAQGVRVKVMQEGLGGIRDILLDRSQSVFTEAYDRAEADIRDTRASTALAATAPRYVIEGLGVVVVAVVACVASLGAGGLTQVLPTLGALALGAQRLLPLLQQIYAGWATTTGNRQALFDLAELLRRRVPPPPGDVTVDFRSDLTIDSIGYCYIEGGRSALVDVSLRIPRGARVGIVGKTGSGKSTLMDIIIGLLEPTVGEIRVDGVALTAANCHAWQRHIAHVPQSIFLSDASIAENIAFGLRPADIDFERVRRAAEQAELVEVIEGLPDGYDTRVGERGIQLSGGQRQRIGIARALYKQASVLVLDEATSALDNDTEAAVMRAIERLDRELTILIIAHRLSTLEGCDMVVRLEGGHALVQEKVAP</sequence>
<feature type="transmembrane region" description="Helical" evidence="8">
    <location>
        <begin position="55"/>
        <end position="77"/>
    </location>
</feature>
<dbReference type="InterPro" id="IPR003593">
    <property type="entry name" value="AAA+_ATPase"/>
</dbReference>
<dbReference type="Pfam" id="PF00664">
    <property type="entry name" value="ABC_membrane"/>
    <property type="match status" value="1"/>
</dbReference>
<dbReference type="Pfam" id="PF00005">
    <property type="entry name" value="ABC_tran"/>
    <property type="match status" value="1"/>
</dbReference>
<evidence type="ECO:0000256" key="3">
    <source>
        <dbReference type="ARBA" id="ARBA00022692"/>
    </source>
</evidence>
<dbReference type="InterPro" id="IPR039421">
    <property type="entry name" value="Type_1_exporter"/>
</dbReference>
<dbReference type="PROSITE" id="PS00211">
    <property type="entry name" value="ABC_TRANSPORTER_1"/>
    <property type="match status" value="1"/>
</dbReference>
<comment type="similarity">
    <text evidence="2">Belongs to the ABC transporter superfamily.</text>
</comment>
<name>A0A1G4UPJ9_9HYPH</name>
<comment type="subcellular location">
    <subcellularLocation>
        <location evidence="1">Cell membrane</location>
        <topology evidence="1">Multi-pass membrane protein</topology>
    </subcellularLocation>
</comment>
<dbReference type="InterPro" id="IPR017871">
    <property type="entry name" value="ABC_transporter-like_CS"/>
</dbReference>
<keyword evidence="6 8" id="KW-1133">Transmembrane helix</keyword>
<dbReference type="Gene3D" id="1.20.1560.10">
    <property type="entry name" value="ABC transporter type 1, transmembrane domain"/>
    <property type="match status" value="1"/>
</dbReference>
<dbReference type="Proteomes" id="UP000198889">
    <property type="component" value="Unassembled WGS sequence"/>
</dbReference>
<evidence type="ECO:0000256" key="6">
    <source>
        <dbReference type="ARBA" id="ARBA00022989"/>
    </source>
</evidence>
<dbReference type="PROSITE" id="PS50929">
    <property type="entry name" value="ABC_TM1F"/>
    <property type="match status" value="1"/>
</dbReference>
<dbReference type="SUPFAM" id="SSF90123">
    <property type="entry name" value="ABC transporter transmembrane region"/>
    <property type="match status" value="1"/>
</dbReference>
<gene>
    <name evidence="11" type="ORF">SAMN05660859_4188</name>
</gene>
<keyword evidence="3 8" id="KW-0812">Transmembrane</keyword>
<dbReference type="PROSITE" id="PS50893">
    <property type="entry name" value="ABC_TRANSPORTER_2"/>
    <property type="match status" value="1"/>
</dbReference>
<dbReference type="GO" id="GO:0140359">
    <property type="term" value="F:ABC-type transporter activity"/>
    <property type="evidence" value="ECO:0007669"/>
    <property type="project" value="InterPro"/>
</dbReference>
<evidence type="ECO:0000259" key="9">
    <source>
        <dbReference type="PROSITE" id="PS50893"/>
    </source>
</evidence>
<evidence type="ECO:0000256" key="4">
    <source>
        <dbReference type="ARBA" id="ARBA00022741"/>
    </source>
</evidence>
<dbReference type="SMART" id="SM00382">
    <property type="entry name" value="AAA"/>
    <property type="match status" value="1"/>
</dbReference>
<evidence type="ECO:0000256" key="1">
    <source>
        <dbReference type="ARBA" id="ARBA00004651"/>
    </source>
</evidence>
<dbReference type="STRING" id="177413.SAMN05660859_4188"/>
<reference evidence="12" key="1">
    <citation type="submission" date="2016-10" db="EMBL/GenBank/DDBJ databases">
        <authorList>
            <person name="Varghese N."/>
            <person name="Submissions S."/>
        </authorList>
    </citation>
    <scope>NUCLEOTIDE SEQUENCE [LARGE SCALE GENOMIC DNA]</scope>
    <source>
        <strain evidence="12">CGMCC 1.1761</strain>
    </source>
</reference>
<dbReference type="GO" id="GO:0005524">
    <property type="term" value="F:ATP binding"/>
    <property type="evidence" value="ECO:0007669"/>
    <property type="project" value="UniProtKB-KW"/>
</dbReference>
<evidence type="ECO:0000313" key="12">
    <source>
        <dbReference type="Proteomes" id="UP000198889"/>
    </source>
</evidence>
<keyword evidence="5" id="KW-0067">ATP-binding</keyword>
<evidence type="ECO:0000256" key="2">
    <source>
        <dbReference type="ARBA" id="ARBA00005417"/>
    </source>
</evidence>
<accession>A0A1G4UPJ9</accession>
<organism evidence="11 12">
    <name type="scientific">Ancylobacter rudongensis</name>
    <dbReference type="NCBI Taxonomy" id="177413"/>
    <lineage>
        <taxon>Bacteria</taxon>
        <taxon>Pseudomonadati</taxon>
        <taxon>Pseudomonadota</taxon>
        <taxon>Alphaproteobacteria</taxon>
        <taxon>Hyphomicrobiales</taxon>
        <taxon>Xanthobacteraceae</taxon>
        <taxon>Ancylobacter</taxon>
    </lineage>
</organism>
<dbReference type="AlphaFoldDB" id="A0A1G4UPJ9"/>
<feature type="transmembrane region" description="Helical" evidence="8">
    <location>
        <begin position="130"/>
        <end position="151"/>
    </location>
</feature>
<feature type="domain" description="ABC transporter" evidence="9">
    <location>
        <begin position="333"/>
        <end position="554"/>
    </location>
</feature>
<dbReference type="PANTHER" id="PTHR24221">
    <property type="entry name" value="ATP-BINDING CASSETTE SUB-FAMILY B"/>
    <property type="match status" value="1"/>
</dbReference>
<dbReference type="GO" id="GO:0016887">
    <property type="term" value="F:ATP hydrolysis activity"/>
    <property type="evidence" value="ECO:0007669"/>
    <property type="project" value="InterPro"/>
</dbReference>
<protein>
    <submittedName>
        <fullName evidence="11">ABC transporter transmembrane region</fullName>
    </submittedName>
</protein>
<evidence type="ECO:0000313" key="11">
    <source>
        <dbReference type="EMBL" id="SCW94895.1"/>
    </source>
</evidence>
<evidence type="ECO:0000259" key="10">
    <source>
        <dbReference type="PROSITE" id="PS50929"/>
    </source>
</evidence>
<dbReference type="InterPro" id="IPR011527">
    <property type="entry name" value="ABC1_TM_dom"/>
</dbReference>
<dbReference type="PANTHER" id="PTHR24221:SF654">
    <property type="entry name" value="ATP-BINDING CASSETTE SUB-FAMILY B MEMBER 6"/>
    <property type="match status" value="1"/>
</dbReference>
<dbReference type="InterPro" id="IPR027417">
    <property type="entry name" value="P-loop_NTPase"/>
</dbReference>
<dbReference type="SUPFAM" id="SSF52540">
    <property type="entry name" value="P-loop containing nucleoside triphosphate hydrolases"/>
    <property type="match status" value="1"/>
</dbReference>
<keyword evidence="4" id="KW-0547">Nucleotide-binding</keyword>
<feature type="transmembrane region" description="Helical" evidence="8">
    <location>
        <begin position="245"/>
        <end position="266"/>
    </location>
</feature>
<evidence type="ECO:0000256" key="5">
    <source>
        <dbReference type="ARBA" id="ARBA00022840"/>
    </source>
</evidence>
<feature type="transmembrane region" description="Helical" evidence="8">
    <location>
        <begin position="157"/>
        <end position="176"/>
    </location>
</feature>
<dbReference type="RefSeq" id="WP_244517969.1">
    <property type="nucleotide sequence ID" value="NZ_FMTP01000009.1"/>
</dbReference>
<evidence type="ECO:0000256" key="7">
    <source>
        <dbReference type="ARBA" id="ARBA00023136"/>
    </source>
</evidence>
<keyword evidence="7 8" id="KW-0472">Membrane</keyword>
<proteinExistence type="inferred from homology"/>
<dbReference type="Gene3D" id="3.40.50.300">
    <property type="entry name" value="P-loop containing nucleotide triphosphate hydrolases"/>
    <property type="match status" value="1"/>
</dbReference>
<feature type="domain" description="ABC transmembrane type-1" evidence="10">
    <location>
        <begin position="39"/>
        <end position="302"/>
    </location>
</feature>
<dbReference type="EMBL" id="FMTP01000009">
    <property type="protein sequence ID" value="SCW94895.1"/>
    <property type="molecule type" value="Genomic_DNA"/>
</dbReference>
<dbReference type="GO" id="GO:0005886">
    <property type="term" value="C:plasma membrane"/>
    <property type="evidence" value="ECO:0007669"/>
    <property type="project" value="UniProtKB-SubCell"/>
</dbReference>
<evidence type="ECO:0000256" key="8">
    <source>
        <dbReference type="SAM" id="Phobius"/>
    </source>
</evidence>